<dbReference type="InterPro" id="IPR012334">
    <property type="entry name" value="Pectin_lyas_fold"/>
</dbReference>
<accession>A0A1H3X0W6</accession>
<organism evidence="2 3">
    <name type="scientific">Arachidicoccus rhizosphaerae</name>
    <dbReference type="NCBI Taxonomy" id="551991"/>
    <lineage>
        <taxon>Bacteria</taxon>
        <taxon>Pseudomonadati</taxon>
        <taxon>Bacteroidota</taxon>
        <taxon>Chitinophagia</taxon>
        <taxon>Chitinophagales</taxon>
        <taxon>Chitinophagaceae</taxon>
        <taxon>Arachidicoccus</taxon>
    </lineage>
</organism>
<dbReference type="InterPro" id="IPR046265">
    <property type="entry name" value="DUF6298"/>
</dbReference>
<evidence type="ECO:0000313" key="2">
    <source>
        <dbReference type="EMBL" id="SDZ93027.1"/>
    </source>
</evidence>
<dbReference type="InterPro" id="IPR011050">
    <property type="entry name" value="Pectin_lyase_fold/virulence"/>
</dbReference>
<dbReference type="EMBL" id="FNQY01000004">
    <property type="protein sequence ID" value="SDZ93027.1"/>
    <property type="molecule type" value="Genomic_DNA"/>
</dbReference>
<evidence type="ECO:0000313" key="3">
    <source>
        <dbReference type="Proteomes" id="UP000199041"/>
    </source>
</evidence>
<protein>
    <recommendedName>
        <fullName evidence="1">DUF6298 domain-containing protein</fullName>
    </recommendedName>
</protein>
<dbReference type="RefSeq" id="WP_091394654.1">
    <property type="nucleotide sequence ID" value="NZ_FNQY01000004.1"/>
</dbReference>
<feature type="domain" description="DUF6298" evidence="1">
    <location>
        <begin position="506"/>
        <end position="996"/>
    </location>
</feature>
<gene>
    <name evidence="2" type="ORF">SAMN05192529_104136</name>
</gene>
<dbReference type="AlphaFoldDB" id="A0A1H3X0W6"/>
<dbReference type="SUPFAM" id="SSF51445">
    <property type="entry name" value="(Trans)glycosidases"/>
    <property type="match status" value="1"/>
</dbReference>
<evidence type="ECO:0000259" key="1">
    <source>
        <dbReference type="Pfam" id="PF19815"/>
    </source>
</evidence>
<dbReference type="Gene3D" id="2.160.20.10">
    <property type="entry name" value="Single-stranded right-handed beta-helix, Pectin lyase-like"/>
    <property type="match status" value="1"/>
</dbReference>
<sequence>MNQKRYKMKMGTKKLKQECIIPALAICRSSVAKSSLSCVLIFVMSLGYGQNKKNNEEAKPIPPLEWNKSGGFIYHADSLGNRIVDFSYCGYMASDEAIAKALPVKVLVPVQKEDATRVIQSALDYVGGLPADSAGFRGVVLLAPGTYHVNGTIEINKSGVVLRGSGPQADGTVIVAEGTTRAPLIKVLGKKDSIVAPAVHILDPYVPVNSAFLTLPDPAAFKKGDLVVIHRPCTDAWIEKLGTSSFGGGVSALGWKAGAEDIFWSRRVKSVTSKGVELDAPITTALDKKYGGATIATFKWPGRISRVGVENLRLESAFDHSQPKDEDHRWMAIVVNNAADGWVRRVDFKYFAGSAVSLLEGAQRFTVEDCIATDPVSEVGGQRRYVFSTTGQQNLFQRLYSEKGYHDFSVGYCAAGPNAFVQCQAEQSLSYSGPVNSWASGVLFDIVRLDGQTIKFANLGQDEQGAGWNAANCLLWNCYASMVNVAKPPTAQNYAFGTWSQFAGDGYWAESNNWITPRSFFYAQLSSRLGKQVDNQARLKPFEGEASSSPTAQAAAALTKEAYQAATTMKDWIETVEKSDPIPVAIKGVKTIEQIGIQPAAKPVAITPMTLQNGWLARGGVVLTGARQQTPWWFGTVERDFISKAKPAITRFVPGRTGTGLTDNLDTVTSQMKDNHILVMEQNYGLWYDRRRDDHERVRRQDGDVWPPFYELPFARSGQGIAWDGLSKYDLTKYNLFYWSRLKRFAELADQKGLVLIHHNYFQHNIIEAGAHYADFPWRPVNNINHTGFPEPVNYAADKRLFMAEQFYDETNPDRRKLHQAFIDQCLENFKEEHNVIQFICEEFTGPTHFVRFWLETIRDWEIKNHKTGVNAPFIGLSTTKDVQDSILKDPDLNKLIKIIDIRYWYYQQDGSAYAPKGGQSLAPRQQARQFKPKNTNFEQVYRAVREYRELYPDKAVMYSAKNAPELAWASFMAGGSLPDLPTGVATSFLTAATGMHIKDLTATAGKSYVLGDDKGNFIIYLPKASTLKSGAPGFKGRYKVEKINPESGAVIADFTLKDGDTLQADQGDTVFLLKK</sequence>
<dbReference type="SUPFAM" id="SSF51126">
    <property type="entry name" value="Pectin lyase-like"/>
    <property type="match status" value="1"/>
</dbReference>
<dbReference type="InterPro" id="IPR017853">
    <property type="entry name" value="GH"/>
</dbReference>
<proteinExistence type="predicted"/>
<keyword evidence="3" id="KW-1185">Reference proteome</keyword>
<dbReference type="Pfam" id="PF19815">
    <property type="entry name" value="DUF6298"/>
    <property type="match status" value="1"/>
</dbReference>
<dbReference type="OrthoDB" id="5488826at2"/>
<dbReference type="STRING" id="551991.SAMN05192529_104136"/>
<dbReference type="Proteomes" id="UP000199041">
    <property type="component" value="Unassembled WGS sequence"/>
</dbReference>
<reference evidence="2 3" key="1">
    <citation type="submission" date="2016-10" db="EMBL/GenBank/DDBJ databases">
        <authorList>
            <person name="de Groot N.N."/>
        </authorList>
    </citation>
    <scope>NUCLEOTIDE SEQUENCE [LARGE SCALE GENOMIC DNA]</scope>
    <source>
        <strain evidence="2 3">Vu-144</strain>
    </source>
</reference>
<name>A0A1H3X0W6_9BACT</name>